<evidence type="ECO:0000313" key="2">
    <source>
        <dbReference type="EMBL" id="PWR71352.1"/>
    </source>
</evidence>
<keyword evidence="1" id="KW-1133">Transmembrane helix</keyword>
<evidence type="ECO:0000256" key="1">
    <source>
        <dbReference type="SAM" id="Phobius"/>
    </source>
</evidence>
<feature type="transmembrane region" description="Helical" evidence="1">
    <location>
        <begin position="112"/>
        <end position="132"/>
    </location>
</feature>
<sequence length="285" mass="30972">MFESIGRSIALIKASWGVIKKDKELLLFPVLSGIVCIIIAASFLIPAVLMGVGLDTKNHSSPLVYVGIFLFYLITYFVVIFFNAGLVACAHIRLTGGDPTFSDGISAAKQNIIQIFVWAFISATIGLVLQIIRDNNNFVAQIISSLIGVAWSLLTFFVVPIMIIENRGAIESIKESASLFKRTWGETVVGQGGIALIFVLIALIALIPVFLLMLTGVGELIIAAVSLYLLILIVLFVMVNAMQGIYNTALYLYAKNGTVPDVFSKDLIENAFKQKNETSFQGGNI</sequence>
<name>A0A2V2MTJ6_9EURY</name>
<dbReference type="Proteomes" id="UP000245657">
    <property type="component" value="Unassembled WGS sequence"/>
</dbReference>
<keyword evidence="3" id="KW-1185">Reference proteome</keyword>
<dbReference type="AlphaFoldDB" id="A0A2V2MTJ6"/>
<keyword evidence="1" id="KW-0812">Transmembrane</keyword>
<feature type="transmembrane region" description="Helical" evidence="1">
    <location>
        <begin position="188"/>
        <end position="214"/>
    </location>
</feature>
<dbReference type="EMBL" id="QGMY01000008">
    <property type="protein sequence ID" value="PWR71352.1"/>
    <property type="molecule type" value="Genomic_DNA"/>
</dbReference>
<dbReference type="OrthoDB" id="163788at2157"/>
<dbReference type="Pfam" id="PF19656">
    <property type="entry name" value="DUF6159"/>
    <property type="match status" value="1"/>
</dbReference>
<evidence type="ECO:0000313" key="3">
    <source>
        <dbReference type="Proteomes" id="UP000245657"/>
    </source>
</evidence>
<evidence type="ECO:0008006" key="4">
    <source>
        <dbReference type="Google" id="ProtNLM"/>
    </source>
</evidence>
<feature type="transmembrane region" description="Helical" evidence="1">
    <location>
        <begin position="220"/>
        <end position="239"/>
    </location>
</feature>
<feature type="transmembrane region" description="Helical" evidence="1">
    <location>
        <begin position="138"/>
        <end position="164"/>
    </location>
</feature>
<dbReference type="RefSeq" id="WP_109968970.1">
    <property type="nucleotide sequence ID" value="NZ_CP176093.1"/>
</dbReference>
<comment type="caution">
    <text evidence="2">The sequence shown here is derived from an EMBL/GenBank/DDBJ whole genome shotgun (WGS) entry which is preliminary data.</text>
</comment>
<protein>
    <recommendedName>
        <fullName evidence="4">Glycerophosphoryl diester phosphodiesterase membrane domain-containing protein</fullName>
    </recommendedName>
</protein>
<proteinExistence type="predicted"/>
<feature type="transmembrane region" description="Helical" evidence="1">
    <location>
        <begin position="69"/>
        <end position="92"/>
    </location>
</feature>
<feature type="transmembrane region" description="Helical" evidence="1">
    <location>
        <begin position="25"/>
        <end position="49"/>
    </location>
</feature>
<organism evidence="2 3">
    <name type="scientific">Methanospirillum lacunae</name>
    <dbReference type="NCBI Taxonomy" id="668570"/>
    <lineage>
        <taxon>Archaea</taxon>
        <taxon>Methanobacteriati</taxon>
        <taxon>Methanobacteriota</taxon>
        <taxon>Stenosarchaea group</taxon>
        <taxon>Methanomicrobia</taxon>
        <taxon>Methanomicrobiales</taxon>
        <taxon>Methanospirillaceae</taxon>
        <taxon>Methanospirillum</taxon>
    </lineage>
</organism>
<keyword evidence="1" id="KW-0472">Membrane</keyword>
<dbReference type="GeneID" id="97547023"/>
<reference evidence="2 3" key="1">
    <citation type="submission" date="2018-05" db="EMBL/GenBank/DDBJ databases">
        <title>Draft genome of Methanospirillum lacunae Ki8-1.</title>
        <authorList>
            <person name="Dueholm M.S."/>
            <person name="Nielsen P.H."/>
            <person name="Bakmann L.F."/>
            <person name="Otzen D.E."/>
        </authorList>
    </citation>
    <scope>NUCLEOTIDE SEQUENCE [LARGE SCALE GENOMIC DNA]</scope>
    <source>
        <strain evidence="2 3">Ki8-1</strain>
    </source>
</reference>
<gene>
    <name evidence="2" type="ORF">DK846_10830</name>
</gene>
<accession>A0A2V2MTJ6</accession>
<dbReference type="InterPro" id="IPR046157">
    <property type="entry name" value="DUF6159"/>
</dbReference>